<dbReference type="EMBL" id="APPV01000011">
    <property type="protein sequence ID" value="ENV60166.1"/>
    <property type="molecule type" value="Genomic_DNA"/>
</dbReference>
<evidence type="ECO:0008006" key="4">
    <source>
        <dbReference type="Google" id="ProtNLM"/>
    </source>
</evidence>
<evidence type="ECO:0000256" key="1">
    <source>
        <dbReference type="SAM" id="MobiDB-lite"/>
    </source>
</evidence>
<evidence type="ECO:0000313" key="2">
    <source>
        <dbReference type="EMBL" id="ENV60166.1"/>
    </source>
</evidence>
<evidence type="ECO:0000313" key="3">
    <source>
        <dbReference type="Proteomes" id="UP000018433"/>
    </source>
</evidence>
<protein>
    <recommendedName>
        <fullName evidence="4">DUF3301 domain-containing protein</fullName>
    </recommendedName>
</protein>
<feature type="region of interest" description="Disordered" evidence="1">
    <location>
        <begin position="38"/>
        <end position="63"/>
    </location>
</feature>
<sequence>MEKLLPVLIVFVIVLIVIAYTQRKGRKEKVFRDKFKRSNNSKPFRKHPSNATRSNDRFRSKGGNSVASLKEAIQREFGRFSIKERNGQILICEIDHRGEFNELIFVRFEVNCEKRVENKGRFIVASYPYVPNGAEMRRDFDPILRKYR</sequence>
<feature type="compositionally biased region" description="Basic residues" evidence="1">
    <location>
        <begin position="38"/>
        <end position="48"/>
    </location>
</feature>
<reference evidence="2 3" key="1">
    <citation type="submission" date="2013-02" db="EMBL/GenBank/DDBJ databases">
        <title>The Genome Sequence of Acinetobacter soli NIPH 2899.</title>
        <authorList>
            <consortium name="The Broad Institute Genome Sequencing Platform"/>
            <consortium name="The Broad Institute Genome Sequencing Center for Infectious Disease"/>
            <person name="Cerqueira G."/>
            <person name="Feldgarden M."/>
            <person name="Courvalin P."/>
            <person name="Perichon B."/>
            <person name="Grillot-Courvalin C."/>
            <person name="Clermont D."/>
            <person name="Rocha E."/>
            <person name="Yoon E.-J."/>
            <person name="Nemec A."/>
            <person name="Walker B."/>
            <person name="Young S.K."/>
            <person name="Zeng Q."/>
            <person name="Gargeya S."/>
            <person name="Fitzgerald M."/>
            <person name="Haas B."/>
            <person name="Abouelleil A."/>
            <person name="Alvarado L."/>
            <person name="Arachchi H.M."/>
            <person name="Berlin A.M."/>
            <person name="Chapman S.B."/>
            <person name="Dewar J."/>
            <person name="Goldberg J."/>
            <person name="Griggs A."/>
            <person name="Gujja S."/>
            <person name="Hansen M."/>
            <person name="Howarth C."/>
            <person name="Imamovic A."/>
            <person name="Larimer J."/>
            <person name="McCowan C."/>
            <person name="Murphy C."/>
            <person name="Neiman D."/>
            <person name="Pearson M."/>
            <person name="Priest M."/>
            <person name="Roberts A."/>
            <person name="Saif S."/>
            <person name="Shea T."/>
            <person name="Sisk P."/>
            <person name="Sykes S."/>
            <person name="Wortman J."/>
            <person name="Nusbaum C."/>
            <person name="Birren B."/>
        </authorList>
    </citation>
    <scope>NUCLEOTIDE SEQUENCE [LARGE SCALE GENOMIC DNA]</scope>
    <source>
        <strain evidence="2 3">NIPH 2899</strain>
    </source>
</reference>
<dbReference type="Proteomes" id="UP000018433">
    <property type="component" value="Unassembled WGS sequence"/>
</dbReference>
<proteinExistence type="predicted"/>
<keyword evidence="3" id="KW-1185">Reference proteome</keyword>
<comment type="caution">
    <text evidence="2">The sequence shown here is derived from an EMBL/GenBank/DDBJ whole genome shotgun (WGS) entry which is preliminary data.</text>
</comment>
<gene>
    <name evidence="2" type="ORF">F950_02728</name>
</gene>
<dbReference type="RefSeq" id="WP_004947912.1">
    <property type="nucleotide sequence ID" value="NZ_KB849643.1"/>
</dbReference>
<name>A0ABP2U5S3_9GAMM</name>
<accession>A0ABP2U5S3</accession>
<organism evidence="2 3">
    <name type="scientific">Acinetobacter soli NIPH 2899</name>
    <dbReference type="NCBI Taxonomy" id="1217677"/>
    <lineage>
        <taxon>Bacteria</taxon>
        <taxon>Pseudomonadati</taxon>
        <taxon>Pseudomonadota</taxon>
        <taxon>Gammaproteobacteria</taxon>
        <taxon>Moraxellales</taxon>
        <taxon>Moraxellaceae</taxon>
        <taxon>Acinetobacter</taxon>
    </lineage>
</organism>